<gene>
    <name evidence="2" type="ORF">R3P38DRAFT_2850332</name>
</gene>
<feature type="region of interest" description="Disordered" evidence="1">
    <location>
        <begin position="488"/>
        <end position="550"/>
    </location>
</feature>
<evidence type="ECO:0000313" key="3">
    <source>
        <dbReference type="Proteomes" id="UP001362999"/>
    </source>
</evidence>
<feature type="compositionally biased region" description="Polar residues" evidence="1">
    <location>
        <begin position="1"/>
        <end position="12"/>
    </location>
</feature>
<protein>
    <submittedName>
        <fullName evidence="2">Uncharacterized protein</fullName>
    </submittedName>
</protein>
<feature type="region of interest" description="Disordered" evidence="1">
    <location>
        <begin position="1"/>
        <end position="20"/>
    </location>
</feature>
<evidence type="ECO:0000256" key="1">
    <source>
        <dbReference type="SAM" id="MobiDB-lite"/>
    </source>
</evidence>
<sequence length="924" mass="105612">MSTTHSQSTDGPSPTIPLSHPLLGHARIGNDIWSVYHGDRRLLLDMPDRTKAPPPEFNEVRKMRFNFWSPTYVSPKAPQLMFIPACFTWCGRIFDALNYRRETFPIYADGEKYRLHPGIAEHWYEIESSMRRIIHAMWTLTPQNPGTQERVEYPFPHRFGYEKAFFTEAAARTVALRSRHAFLPLIGELSMRFWYLSVFSSTPIDWREKVCQRARVHPQWLADLEASVAGDMDTPRLGGIIDFTVPADTRFPLDEVTLPRTFDWLLGQIIARGMPIPLYIQWGPLETTFHKIGATGTSFTIPVFVPRSLQKLGFLPEPSEIAYLQRIPGSVVFSRWEVRRGTQPFEPTYHSLRDAEPYDPSKAPITTHATSTVETSAPFPPVEPGSGQRTGETMTEFFSRREKENVHRASRETPEQLQRRQQKEANAARGGAPGKKGARVYVWEKSNGHFIRMAGGRQRYDDIWEEYGPQQRRYDGFRDEWDVCEAFGSPAEQDDGDEHDSQDGFGAPFTQEEDDGDDVPSHLLPERPEPLEEGEITVPNDQPASDDDHENKLEFDRIAISFREAVYMRYGCTVSKKEIQVPQDLPIPAQEIAKKFLGNQNLSVEKPEYLQNFCAFLGYLKASKHLSDIPPSLLDFHQLEQDLYCDWVVRVRRQMLNGKLHYVIQETGREGLYVLVESATTALEVVRQGWGPSISHVVEKLLARNIKFLFCCQYREITNTELRHTRKMYSGLGFRPHNYVPSQRDYQSYVAVRDQFLRTPRGRAAKLCGGVVGRLACTVVSDEEVQRGPTDSVLTEGVCLWDGVSQWAYWDDELTDKEIDLICGVYHISTGQTDSTALSGQQTTARSWWPRPSAMANSGLNVGWWTPMCEQWFQRRLASLESPQPANLVTHGAWKHNLKLERRCPPLAEAAERVAAQILETMRP</sequence>
<dbReference type="Proteomes" id="UP001362999">
    <property type="component" value="Unassembled WGS sequence"/>
</dbReference>
<name>A0AAW0DX87_9AGAR</name>
<proteinExistence type="predicted"/>
<dbReference type="EMBL" id="JAWWNJ010000005">
    <property type="protein sequence ID" value="KAK7056078.1"/>
    <property type="molecule type" value="Genomic_DNA"/>
</dbReference>
<comment type="caution">
    <text evidence="2">The sequence shown here is derived from an EMBL/GenBank/DDBJ whole genome shotgun (WGS) entry which is preliminary data.</text>
</comment>
<feature type="region of interest" description="Disordered" evidence="1">
    <location>
        <begin position="347"/>
        <end position="436"/>
    </location>
</feature>
<keyword evidence="3" id="KW-1185">Reference proteome</keyword>
<reference evidence="2 3" key="1">
    <citation type="journal article" date="2024" name="J Genomics">
        <title>Draft genome sequencing and assembly of Favolaschia claudopus CIRM-BRFM 2984 isolated from oak limbs.</title>
        <authorList>
            <person name="Navarro D."/>
            <person name="Drula E."/>
            <person name="Chaduli D."/>
            <person name="Cazenave R."/>
            <person name="Ahrendt S."/>
            <person name="Wang J."/>
            <person name="Lipzen A."/>
            <person name="Daum C."/>
            <person name="Barry K."/>
            <person name="Grigoriev I.V."/>
            <person name="Favel A."/>
            <person name="Rosso M.N."/>
            <person name="Martin F."/>
        </authorList>
    </citation>
    <scope>NUCLEOTIDE SEQUENCE [LARGE SCALE GENOMIC DNA]</scope>
    <source>
        <strain evidence="2 3">CIRM-BRFM 2984</strain>
    </source>
</reference>
<accession>A0AAW0DX87</accession>
<evidence type="ECO:0000313" key="2">
    <source>
        <dbReference type="EMBL" id="KAK7056078.1"/>
    </source>
</evidence>
<dbReference type="AlphaFoldDB" id="A0AAW0DX87"/>
<feature type="compositionally biased region" description="Basic and acidic residues" evidence="1">
    <location>
        <begin position="398"/>
        <end position="423"/>
    </location>
</feature>
<organism evidence="2 3">
    <name type="scientific">Favolaschia claudopus</name>
    <dbReference type="NCBI Taxonomy" id="2862362"/>
    <lineage>
        <taxon>Eukaryota</taxon>
        <taxon>Fungi</taxon>
        <taxon>Dikarya</taxon>
        <taxon>Basidiomycota</taxon>
        <taxon>Agaricomycotina</taxon>
        <taxon>Agaricomycetes</taxon>
        <taxon>Agaricomycetidae</taxon>
        <taxon>Agaricales</taxon>
        <taxon>Marasmiineae</taxon>
        <taxon>Mycenaceae</taxon>
        <taxon>Favolaschia</taxon>
    </lineage>
</organism>